<protein>
    <recommendedName>
        <fullName evidence="4">F-box domain-containing protein</fullName>
    </recommendedName>
</protein>
<organism evidence="2 3">
    <name type="scientific">Favolaschia claudopus</name>
    <dbReference type="NCBI Taxonomy" id="2862362"/>
    <lineage>
        <taxon>Eukaryota</taxon>
        <taxon>Fungi</taxon>
        <taxon>Dikarya</taxon>
        <taxon>Basidiomycota</taxon>
        <taxon>Agaricomycotina</taxon>
        <taxon>Agaricomycetes</taxon>
        <taxon>Agaricomycetidae</taxon>
        <taxon>Agaricales</taxon>
        <taxon>Marasmiineae</taxon>
        <taxon>Mycenaceae</taxon>
        <taxon>Favolaschia</taxon>
    </lineage>
</organism>
<feature type="transmembrane region" description="Helical" evidence="1">
    <location>
        <begin position="178"/>
        <end position="197"/>
    </location>
</feature>
<gene>
    <name evidence="2" type="ORF">R3P38DRAFT_2843835</name>
</gene>
<dbReference type="EMBL" id="JAWWNJ010000004">
    <property type="protein sequence ID" value="KAK7057956.1"/>
    <property type="molecule type" value="Genomic_DNA"/>
</dbReference>
<keyword evidence="1" id="KW-0472">Membrane</keyword>
<keyword evidence="1" id="KW-0812">Transmembrane</keyword>
<name>A0AAW0E1D4_9AGAR</name>
<dbReference type="Proteomes" id="UP001362999">
    <property type="component" value="Unassembled WGS sequence"/>
</dbReference>
<comment type="caution">
    <text evidence="2">The sequence shown here is derived from an EMBL/GenBank/DDBJ whole genome shotgun (WGS) entry which is preliminary data.</text>
</comment>
<evidence type="ECO:0000256" key="1">
    <source>
        <dbReference type="SAM" id="Phobius"/>
    </source>
</evidence>
<evidence type="ECO:0000313" key="2">
    <source>
        <dbReference type="EMBL" id="KAK7057956.1"/>
    </source>
</evidence>
<reference evidence="2 3" key="1">
    <citation type="journal article" date="2024" name="J Genomics">
        <title>Draft genome sequencing and assembly of Favolaschia claudopus CIRM-BRFM 2984 isolated from oak limbs.</title>
        <authorList>
            <person name="Navarro D."/>
            <person name="Drula E."/>
            <person name="Chaduli D."/>
            <person name="Cazenave R."/>
            <person name="Ahrendt S."/>
            <person name="Wang J."/>
            <person name="Lipzen A."/>
            <person name="Daum C."/>
            <person name="Barry K."/>
            <person name="Grigoriev I.V."/>
            <person name="Favel A."/>
            <person name="Rosso M.N."/>
            <person name="Martin F."/>
        </authorList>
    </citation>
    <scope>NUCLEOTIDE SEQUENCE [LARGE SCALE GENOMIC DNA]</scope>
    <source>
        <strain evidence="2 3">CIRM-BRFM 2984</strain>
    </source>
</reference>
<sequence>MPDLPPELFDIIFPFLVTRRDVWNVFHTCRFFRHSRVLTLILLQRYGFSKSQVLSGAVVAAEEYVFLLPMISGIWPITKLTVRRREPCVPLHWYGLPSVIQQLDHLTDLVILGRCQRDPGIAKILAVMSKNIHPLVFVGLGHSCVRVSEFNRLPPIGWKPLYPSPSDLRSLDFQPEEVLLLLLLAIPLVIVMILSWIWSVYKFAVWLCCHYFAFGAPWDQVHRISKPLRYGFGDRHNGIFRVQNIHPSGPGGSPFTIATFKSMRRLELPRLPSLSPTQYNALLTSMHASSRVTLLTVEEGCSLDLHALRRFIYRHKRLNLMRLDSGALASASLLTLSSGDVPSGRLQVLNTVPEYVPYVLPHEPHLTCLTILANQLTHGSHLSRALSSIAIARLHDPLTKLRLSLHLPGLIPPWRDTVYSDDEPRVGGFISLNLVISKIEYTSADKFGLPVWLAHCSALRNVGIPLTWIPQPERASLVDSINDKRRALGLNDLRIDFPPYYPGLD</sequence>
<dbReference type="AlphaFoldDB" id="A0AAW0E1D4"/>
<keyword evidence="1" id="KW-1133">Transmembrane helix</keyword>
<feature type="transmembrane region" description="Helical" evidence="1">
    <location>
        <begin position="53"/>
        <end position="75"/>
    </location>
</feature>
<keyword evidence="3" id="KW-1185">Reference proteome</keyword>
<proteinExistence type="predicted"/>
<evidence type="ECO:0000313" key="3">
    <source>
        <dbReference type="Proteomes" id="UP001362999"/>
    </source>
</evidence>
<accession>A0AAW0E1D4</accession>
<evidence type="ECO:0008006" key="4">
    <source>
        <dbReference type="Google" id="ProtNLM"/>
    </source>
</evidence>